<evidence type="ECO:0000256" key="2">
    <source>
        <dbReference type="ARBA" id="ARBA00022694"/>
    </source>
</evidence>
<proteinExistence type="predicted"/>
<evidence type="ECO:0000256" key="6">
    <source>
        <dbReference type="ARBA" id="ARBA00022884"/>
    </source>
</evidence>
<reference evidence="9" key="1">
    <citation type="submission" date="2015-01" db="EMBL/GenBank/DDBJ databases">
        <authorList>
            <person name="Manzoor Shahid"/>
            <person name="Zubair Saima"/>
        </authorList>
    </citation>
    <scope>NUCLEOTIDE SEQUENCE [LARGE SCALE GENOMIC DNA]</scope>
    <source>
        <strain evidence="9">Sp3</strain>
    </source>
</reference>
<keyword evidence="4" id="KW-0255">Endonuclease</keyword>
<evidence type="ECO:0000313" key="9">
    <source>
        <dbReference type="Proteomes" id="UP000046155"/>
    </source>
</evidence>
<dbReference type="InterPro" id="IPR000100">
    <property type="entry name" value="RNase_P"/>
</dbReference>
<dbReference type="SUPFAM" id="SSF54211">
    <property type="entry name" value="Ribosomal protein S5 domain 2-like"/>
    <property type="match status" value="1"/>
</dbReference>
<comment type="function">
    <text evidence="1">RNaseP catalyzes the removal of the 5'-leader sequence from pre-tRNA to produce the mature 5'-terminus. It can also cleave other RNA substrates such as 4.5S RNA. The protein component plays an auxiliary but essential role in vivo by binding to the 5'-leader sequence and broadening the substrate specificity of the ribozyme.</text>
</comment>
<keyword evidence="2" id="KW-0819">tRNA processing</keyword>
<keyword evidence="9" id="KW-1185">Reference proteome</keyword>
<dbReference type="InterPro" id="IPR014721">
    <property type="entry name" value="Ribsml_uS5_D2-typ_fold_subgr"/>
</dbReference>
<organism evidence="8 9">
    <name type="scientific">Syntrophaceticus schinkii</name>
    <dbReference type="NCBI Taxonomy" id="499207"/>
    <lineage>
        <taxon>Bacteria</taxon>
        <taxon>Bacillati</taxon>
        <taxon>Bacillota</taxon>
        <taxon>Clostridia</taxon>
        <taxon>Thermoanaerobacterales</taxon>
        <taxon>Thermoanaerobacterales Family III. Incertae Sedis</taxon>
        <taxon>Syntrophaceticus</taxon>
    </lineage>
</organism>
<dbReference type="InterPro" id="IPR020568">
    <property type="entry name" value="Ribosomal_Su5_D2-typ_SF"/>
</dbReference>
<evidence type="ECO:0000256" key="3">
    <source>
        <dbReference type="ARBA" id="ARBA00022722"/>
    </source>
</evidence>
<dbReference type="GO" id="GO:0000049">
    <property type="term" value="F:tRNA binding"/>
    <property type="evidence" value="ECO:0007669"/>
    <property type="project" value="InterPro"/>
</dbReference>
<dbReference type="EC" id="3.1.26.5" evidence="7"/>
<dbReference type="PANTHER" id="PTHR33992">
    <property type="entry name" value="RIBONUCLEASE P PROTEIN COMPONENT"/>
    <property type="match status" value="1"/>
</dbReference>
<sequence length="100" mass="11765">MLSIKKERYILHVFFVIRCLKRKTPGSTRIGIAPSRKINKAVQRNKIKRRVREMFSQQKCHIKEGMDLVINIKAEALTASFNDLKKDFEYLLQKSRLSSQ</sequence>
<dbReference type="EMBL" id="CDRZ01000013">
    <property type="protein sequence ID" value="CEO87526.1"/>
    <property type="molecule type" value="Genomic_DNA"/>
</dbReference>
<dbReference type="Proteomes" id="UP000046155">
    <property type="component" value="Unassembled WGS sequence"/>
</dbReference>
<evidence type="ECO:0000256" key="4">
    <source>
        <dbReference type="ARBA" id="ARBA00022759"/>
    </source>
</evidence>
<dbReference type="NCBIfam" id="TIGR00188">
    <property type="entry name" value="rnpA"/>
    <property type="match status" value="1"/>
</dbReference>
<dbReference type="OrthoDB" id="9810867at2"/>
<dbReference type="Pfam" id="PF00825">
    <property type="entry name" value="Ribonuclease_P"/>
    <property type="match status" value="1"/>
</dbReference>
<dbReference type="GO" id="GO:0004526">
    <property type="term" value="F:ribonuclease P activity"/>
    <property type="evidence" value="ECO:0007669"/>
    <property type="project" value="UniProtKB-UniRule"/>
</dbReference>
<dbReference type="GO" id="GO:0042781">
    <property type="term" value="F:3'-tRNA processing endoribonuclease activity"/>
    <property type="evidence" value="ECO:0007669"/>
    <property type="project" value="TreeGrafter"/>
</dbReference>
<dbReference type="PROSITE" id="PS00648">
    <property type="entry name" value="RIBONUCLEASE_P"/>
    <property type="match status" value="1"/>
</dbReference>
<evidence type="ECO:0000256" key="7">
    <source>
        <dbReference type="NCBIfam" id="TIGR00188"/>
    </source>
</evidence>
<dbReference type="PANTHER" id="PTHR33992:SF1">
    <property type="entry name" value="RIBONUCLEASE P PROTEIN COMPONENT"/>
    <property type="match status" value="1"/>
</dbReference>
<evidence type="ECO:0000256" key="5">
    <source>
        <dbReference type="ARBA" id="ARBA00022801"/>
    </source>
</evidence>
<keyword evidence="3" id="KW-0540">Nuclease</keyword>
<protein>
    <recommendedName>
        <fullName evidence="7">Ribonuclease P protein component</fullName>
        <ecNumber evidence="7">3.1.26.5</ecNumber>
    </recommendedName>
</protein>
<evidence type="ECO:0000256" key="1">
    <source>
        <dbReference type="ARBA" id="ARBA00002663"/>
    </source>
</evidence>
<dbReference type="RefSeq" id="WP_044663882.1">
    <property type="nucleotide sequence ID" value="NZ_CDRZ01000013.1"/>
</dbReference>
<name>A0A0B7MHR9_9FIRM</name>
<keyword evidence="6" id="KW-0694">RNA-binding</keyword>
<accession>A0A0B7MHR9</accession>
<keyword evidence="5 8" id="KW-0378">Hydrolase</keyword>
<dbReference type="GO" id="GO:0030677">
    <property type="term" value="C:ribonuclease P complex"/>
    <property type="evidence" value="ECO:0007669"/>
    <property type="project" value="TreeGrafter"/>
</dbReference>
<dbReference type="Gene3D" id="3.30.230.10">
    <property type="match status" value="1"/>
</dbReference>
<evidence type="ECO:0000313" key="8">
    <source>
        <dbReference type="EMBL" id="CEO87526.1"/>
    </source>
</evidence>
<gene>
    <name evidence="8" type="ORF">SSCH_110029</name>
</gene>
<dbReference type="InterPro" id="IPR020539">
    <property type="entry name" value="RNase_P_CS"/>
</dbReference>
<dbReference type="AlphaFoldDB" id="A0A0B7MHR9"/>